<dbReference type="InterPro" id="IPR016161">
    <property type="entry name" value="Ald_DH/histidinol_DH"/>
</dbReference>
<dbReference type="PROSITE" id="PS00687">
    <property type="entry name" value="ALDEHYDE_DEHYDR_GLU"/>
    <property type="match status" value="1"/>
</dbReference>
<keyword evidence="2 5" id="KW-0560">Oxidoreductase</keyword>
<evidence type="ECO:0000256" key="5">
    <source>
        <dbReference type="RuleBase" id="RU003345"/>
    </source>
</evidence>
<comment type="caution">
    <text evidence="8">The sequence shown here is derived from an EMBL/GenBank/DDBJ whole genome shotgun (WGS) entry which is preliminary data.</text>
</comment>
<reference evidence="8 9" key="1">
    <citation type="submission" date="2019-11" db="EMBL/GenBank/DDBJ databases">
        <authorList>
            <person name="Dong K."/>
        </authorList>
    </citation>
    <scope>NUCLEOTIDE SEQUENCE [LARGE SCALE GENOMIC DNA]</scope>
    <source>
        <strain evidence="8 9">JCM 17370</strain>
    </source>
</reference>
<dbReference type="GO" id="GO:0016620">
    <property type="term" value="F:oxidoreductase activity, acting on the aldehyde or oxo group of donors, NAD or NADP as acceptor"/>
    <property type="evidence" value="ECO:0007669"/>
    <property type="project" value="InterPro"/>
</dbReference>
<dbReference type="SUPFAM" id="SSF53720">
    <property type="entry name" value="ALDH-like"/>
    <property type="match status" value="1"/>
</dbReference>
<dbReference type="Proteomes" id="UP000442533">
    <property type="component" value="Unassembled WGS sequence"/>
</dbReference>
<dbReference type="InterPro" id="IPR015590">
    <property type="entry name" value="Aldehyde_DH_dom"/>
</dbReference>
<dbReference type="PANTHER" id="PTHR42986:SF1">
    <property type="entry name" value="BENZALDEHYDE DEHYDROGENASE YFMT"/>
    <property type="match status" value="1"/>
</dbReference>
<feature type="active site" evidence="4">
    <location>
        <position position="254"/>
    </location>
</feature>
<organism evidence="8 9">
    <name type="scientific">Paracoccus limosus</name>
    <dbReference type="NCBI Taxonomy" id="913252"/>
    <lineage>
        <taxon>Bacteria</taxon>
        <taxon>Pseudomonadati</taxon>
        <taxon>Pseudomonadota</taxon>
        <taxon>Alphaproteobacteria</taxon>
        <taxon>Rhodobacterales</taxon>
        <taxon>Paracoccaceae</taxon>
        <taxon>Paracoccus</taxon>
    </lineage>
</organism>
<evidence type="ECO:0000313" key="9">
    <source>
        <dbReference type="Proteomes" id="UP000442533"/>
    </source>
</evidence>
<dbReference type="InterPro" id="IPR029510">
    <property type="entry name" value="Ald_DH_CS_GLU"/>
</dbReference>
<dbReference type="AlphaFoldDB" id="A0A844H3W4"/>
<evidence type="ECO:0000256" key="3">
    <source>
        <dbReference type="ARBA" id="ARBA00023027"/>
    </source>
</evidence>
<dbReference type="RefSeq" id="WP_343039810.1">
    <property type="nucleotide sequence ID" value="NZ_WMIF01000018.1"/>
</dbReference>
<dbReference type="PROSITE" id="PS00070">
    <property type="entry name" value="ALDEHYDE_DEHYDR_CYS"/>
    <property type="match status" value="1"/>
</dbReference>
<gene>
    <name evidence="8" type="ORF">GL279_12915</name>
</gene>
<name>A0A844H3W4_9RHOB</name>
<evidence type="ECO:0000256" key="2">
    <source>
        <dbReference type="ARBA" id="ARBA00023002"/>
    </source>
</evidence>
<accession>A0A844H3W4</accession>
<dbReference type="FunFam" id="3.40.309.10:FF:000010">
    <property type="entry name" value="Gamma-aminobutyraldehyde dehydrogenase"/>
    <property type="match status" value="1"/>
</dbReference>
<evidence type="ECO:0000313" key="8">
    <source>
        <dbReference type="EMBL" id="MTH35502.1"/>
    </source>
</evidence>
<dbReference type="PANTHER" id="PTHR42986">
    <property type="entry name" value="BENZALDEHYDE DEHYDROGENASE YFMT"/>
    <property type="match status" value="1"/>
</dbReference>
<dbReference type="InterPro" id="IPR016160">
    <property type="entry name" value="Ald_DH_CS_CYS"/>
</dbReference>
<dbReference type="InterPro" id="IPR016163">
    <property type="entry name" value="Ald_DH_C"/>
</dbReference>
<comment type="similarity">
    <text evidence="1 5">Belongs to the aldehyde dehydrogenase family.</text>
</comment>
<feature type="region of interest" description="Disordered" evidence="6">
    <location>
        <begin position="1"/>
        <end position="22"/>
    </location>
</feature>
<dbReference type="Gene3D" id="3.40.605.10">
    <property type="entry name" value="Aldehyde Dehydrogenase, Chain A, domain 1"/>
    <property type="match status" value="1"/>
</dbReference>
<keyword evidence="3" id="KW-0520">NAD</keyword>
<keyword evidence="9" id="KW-1185">Reference proteome</keyword>
<dbReference type="Gene3D" id="3.40.309.10">
    <property type="entry name" value="Aldehyde Dehydrogenase, Chain A, domain 2"/>
    <property type="match status" value="1"/>
</dbReference>
<feature type="domain" description="Aldehyde dehydrogenase" evidence="7">
    <location>
        <begin position="23"/>
        <end position="475"/>
    </location>
</feature>
<dbReference type="EMBL" id="WMIF01000018">
    <property type="protein sequence ID" value="MTH35502.1"/>
    <property type="molecule type" value="Genomic_DNA"/>
</dbReference>
<protein>
    <submittedName>
        <fullName evidence="8">Aldehyde dehydrogenase family protein</fullName>
    </submittedName>
</protein>
<evidence type="ECO:0000256" key="6">
    <source>
        <dbReference type="SAM" id="MobiDB-lite"/>
    </source>
</evidence>
<evidence type="ECO:0000259" key="7">
    <source>
        <dbReference type="Pfam" id="PF00171"/>
    </source>
</evidence>
<sequence length="495" mass="51983">MQHPDDGLCPPAGRTGSPDGESGYYTRLNPADGTVASRVPAHGVKAAVAAVNAAARAFPGWSGQPAAARRAVLDRAAGLIDGYAPEIARLMRAEIGATDDWVRFNLDIARRHLETAADLTEHIGGGVRRDAEGLQMCFRDPVGVCLAIAPWNAPFVLGMRAVATALACGNTVVLKASENCPAMHMLIGRVLAEAGFLPEGALGIVTHAPDLSEEIVTALIAHDAVRRVNFTGSTRVGRIVAELAGRHLKRCLLELGGKAPFIVLEDADLDAAADAAAFGSFFNQGQICMATDRIIVMEQVADAFAQRLAALARNLRAGDPMLGGYALGPMVSEGVAQRIEDMVADAVAKGAMVLAGGARRGPYVDAVVLDRVEPGMMIYAEECFGPVAAICRVQSEAEAIGIANDTRYGLSGAVFGRDIAHALGVARRIDSGMCHVNAPTLNDRPDMPVGGVKDSGFGRFGGVQMLDEFTETRWIDIARAPRRTGFGRPDSGAGI</sequence>
<evidence type="ECO:0000256" key="1">
    <source>
        <dbReference type="ARBA" id="ARBA00009986"/>
    </source>
</evidence>
<proteinExistence type="inferred from homology"/>
<dbReference type="Pfam" id="PF00171">
    <property type="entry name" value="Aldedh"/>
    <property type="match status" value="1"/>
</dbReference>
<dbReference type="InterPro" id="IPR016162">
    <property type="entry name" value="Ald_DH_N"/>
</dbReference>
<evidence type="ECO:0000256" key="4">
    <source>
        <dbReference type="PROSITE-ProRule" id="PRU10007"/>
    </source>
</evidence>